<evidence type="ECO:0000313" key="4">
    <source>
        <dbReference type="Proteomes" id="UP000277437"/>
    </source>
</evidence>
<dbReference type="InterPro" id="IPR003774">
    <property type="entry name" value="AlgH-like"/>
</dbReference>
<protein>
    <recommendedName>
        <fullName evidence="2">UPF0301 protein NCTC7357_03315</fullName>
    </recommendedName>
</protein>
<dbReference type="Gene3D" id="3.40.1740.10">
    <property type="entry name" value="VC0467-like"/>
    <property type="match status" value="1"/>
</dbReference>
<dbReference type="Proteomes" id="UP000277437">
    <property type="component" value="Chromosome"/>
</dbReference>
<reference evidence="3 4" key="1">
    <citation type="submission" date="2018-12" db="EMBL/GenBank/DDBJ databases">
        <authorList>
            <consortium name="Pathogen Informatics"/>
        </authorList>
    </citation>
    <scope>NUCLEOTIDE SEQUENCE [LARGE SCALE GENOMIC DNA]</scope>
    <source>
        <strain evidence="3 4">NCTC7357</strain>
    </source>
</reference>
<organism evidence="3 4">
    <name type="scientific">Pseudomonas chlororaphis</name>
    <dbReference type="NCBI Taxonomy" id="587753"/>
    <lineage>
        <taxon>Bacteria</taxon>
        <taxon>Pseudomonadati</taxon>
        <taxon>Pseudomonadota</taxon>
        <taxon>Gammaproteobacteria</taxon>
        <taxon>Pseudomonadales</taxon>
        <taxon>Pseudomonadaceae</taxon>
        <taxon>Pseudomonas</taxon>
    </lineage>
</organism>
<evidence type="ECO:0000256" key="1">
    <source>
        <dbReference type="ARBA" id="ARBA00009600"/>
    </source>
</evidence>
<dbReference type="GO" id="GO:0005829">
    <property type="term" value="C:cytosol"/>
    <property type="evidence" value="ECO:0007669"/>
    <property type="project" value="TreeGrafter"/>
</dbReference>
<comment type="similarity">
    <text evidence="1 2">Belongs to the UPF0301 (AlgH) family.</text>
</comment>
<dbReference type="EMBL" id="LR134334">
    <property type="protein sequence ID" value="VEF74990.1"/>
    <property type="molecule type" value="Genomic_DNA"/>
</dbReference>
<dbReference type="Pfam" id="PF02622">
    <property type="entry name" value="DUF179"/>
    <property type="match status" value="1"/>
</dbReference>
<dbReference type="PANTHER" id="PTHR30327">
    <property type="entry name" value="UNCHARACTERIZED PROTEIN YQGE"/>
    <property type="match status" value="1"/>
</dbReference>
<dbReference type="AlphaFoldDB" id="A0AAX3FZQ5"/>
<evidence type="ECO:0000256" key="2">
    <source>
        <dbReference type="HAMAP-Rule" id="MF_00758"/>
    </source>
</evidence>
<dbReference type="HAMAP" id="MF_00758">
    <property type="entry name" value="UPF0301"/>
    <property type="match status" value="1"/>
</dbReference>
<evidence type="ECO:0000313" key="3">
    <source>
        <dbReference type="EMBL" id="VEF74990.1"/>
    </source>
</evidence>
<dbReference type="SUPFAM" id="SSF143456">
    <property type="entry name" value="VC0467-like"/>
    <property type="match status" value="1"/>
</dbReference>
<name>A0AAX3FZQ5_9PSED</name>
<dbReference type="NCBIfam" id="NF001266">
    <property type="entry name" value="PRK00228.1-1"/>
    <property type="match status" value="1"/>
</dbReference>
<gene>
    <name evidence="3" type="primary">algH</name>
    <name evidence="3" type="ORF">NCTC7357_03315</name>
</gene>
<proteinExistence type="inferred from homology"/>
<accession>A0AAX3FZQ5</accession>
<dbReference type="PANTHER" id="PTHR30327:SF1">
    <property type="entry name" value="UPF0301 PROTEIN YQGE"/>
    <property type="match status" value="1"/>
</dbReference>
<sequence length="209" mass="22307">MGDESIPSLSVRPSTATLALMKNVSPSYLKHHFLIAMPHMADPNFAHTLTYIVEHNANGAMGLVVNRPQDLNLADILEQLRPEIDPPALCQHVPIFIGGPVQTDRGFVLHPSGPTFQATVELDGLSLSTSQDVLFAIADGVGPVKSLIALGYAGWEAGQLEAELANNAWLTCPFDADILFNTSSELRLEAAAKHLGINLALLTSQAGHA</sequence>